<dbReference type="InterPro" id="IPR036465">
    <property type="entry name" value="vWFA_dom_sf"/>
</dbReference>
<keyword evidence="4" id="KW-1185">Reference proteome</keyword>
<evidence type="ECO:0000313" key="4">
    <source>
        <dbReference type="Proteomes" id="UP000011820"/>
    </source>
</evidence>
<proteinExistence type="predicted"/>
<dbReference type="RefSeq" id="WP_012778607.1">
    <property type="nucleotide sequence ID" value="NC_020549.1"/>
</dbReference>
<protein>
    <recommendedName>
        <fullName evidence="2">VWFA domain-containing protein</fullName>
    </recommendedName>
</protein>
<keyword evidence="1" id="KW-1133">Transmembrane helix</keyword>
<feature type="domain" description="VWFA" evidence="2">
    <location>
        <begin position="261"/>
        <end position="445"/>
    </location>
</feature>
<keyword evidence="1" id="KW-0812">Transmembrane</keyword>
<reference evidence="3 4" key="1">
    <citation type="journal article" date="2013" name="Genome Announc.">
        <title>Complete Genome Sequence of a Chinese Strain of 'Candidatus Liberibacter asiaticus'.</title>
        <authorList>
            <person name="Lin H."/>
            <person name="Han C.S."/>
            <person name="Liu B."/>
            <person name="Lou B."/>
            <person name="Bai X."/>
            <person name="Deng C."/>
            <person name="Civerolo E.L."/>
            <person name="Gupta G."/>
        </authorList>
    </citation>
    <scope>NUCLEOTIDE SEQUENCE [LARGE SCALE GENOMIC DNA]</scope>
    <source>
        <strain evidence="4">gxpsy</strain>
    </source>
</reference>
<feature type="transmembrane region" description="Helical" evidence="1">
    <location>
        <begin position="21"/>
        <end position="41"/>
    </location>
</feature>
<dbReference type="EMBL" id="CP004005">
    <property type="protein sequence ID" value="AGH16625.1"/>
    <property type="molecule type" value="Genomic_DNA"/>
</dbReference>
<keyword evidence="1" id="KW-0472">Membrane</keyword>
<sequence length="458" mass="52370">MVFDTKFIFYSKKLIKSCTGHFFIITALLMPVMLGVGGMLVDVVRWSYYEHALKQAAQTAIITASVPLIQSLEEVSSRAKNSFTFPKQKIEEYLIRNFENNLKKNFTDREVRDIVRDTAVEMNPRKSAYQVVLSSRYDLLLNPLSLFLRSMGIKSWLIQTKAEAETVSRSYHKEHGVSIQWVIDFSRSMLDYQRDSEGQPLNCFGQPADRTVKSYSSQNGKVGIRDEKLSPYMVSCNKSLYYMLYPGPLDPSLSEEHFVDSSSLRHVIKKKHLVRDALASVIRSIKKIDNVNDTVRMGATFFNDRVISDPSFSWGVHKLIRTIVKTFAIDENEMGSTAINDAMQTAYDTIISSNEDEVHRMKNNLEAKKYIVLLTDGENTQDNEEGIAICNKAKSQGIRIMTIAFSVNKTQQEKARYFLSNCASPNSFFEANSTHELNKIFRDRIGNEIFERVIRITK</sequence>
<dbReference type="InterPro" id="IPR002035">
    <property type="entry name" value="VWF_A"/>
</dbReference>
<dbReference type="GeneID" id="93076627"/>
<accession>A0ABN4B3Y7</accession>
<gene>
    <name evidence="3" type="ORF">WSI_01275</name>
</gene>
<evidence type="ECO:0000259" key="2">
    <source>
        <dbReference type="PROSITE" id="PS50234"/>
    </source>
</evidence>
<dbReference type="Proteomes" id="UP000011820">
    <property type="component" value="Chromosome"/>
</dbReference>
<dbReference type="Gene3D" id="3.40.50.410">
    <property type="entry name" value="von Willebrand factor, type A domain"/>
    <property type="match status" value="1"/>
</dbReference>
<organism evidence="3 4">
    <name type="scientific">Candidatus Liberibacter asiaticus str. gxpsy</name>
    <dbReference type="NCBI Taxonomy" id="1174529"/>
    <lineage>
        <taxon>Bacteria</taxon>
        <taxon>Pseudomonadati</taxon>
        <taxon>Pseudomonadota</taxon>
        <taxon>Alphaproteobacteria</taxon>
        <taxon>Hyphomicrobiales</taxon>
        <taxon>Rhizobiaceae</taxon>
        <taxon>Liberibacter</taxon>
    </lineage>
</organism>
<evidence type="ECO:0000256" key="1">
    <source>
        <dbReference type="SAM" id="Phobius"/>
    </source>
</evidence>
<evidence type="ECO:0000313" key="3">
    <source>
        <dbReference type="EMBL" id="AGH16625.1"/>
    </source>
</evidence>
<dbReference type="Pfam" id="PF00092">
    <property type="entry name" value="VWA"/>
    <property type="match status" value="1"/>
</dbReference>
<dbReference type="SUPFAM" id="SSF53300">
    <property type="entry name" value="vWA-like"/>
    <property type="match status" value="1"/>
</dbReference>
<dbReference type="PROSITE" id="PS50234">
    <property type="entry name" value="VWFA"/>
    <property type="match status" value="1"/>
</dbReference>
<name>A0ABN4B3Y7_LIBAS</name>